<evidence type="ECO:0000313" key="18">
    <source>
        <dbReference type="Proteomes" id="UP000235145"/>
    </source>
</evidence>
<keyword evidence="11" id="KW-0460">Magnesium</keyword>
<keyword evidence="12" id="KW-0342">GTP-binding</keyword>
<dbReference type="AlphaFoldDB" id="A0A9R1UZC2"/>
<evidence type="ECO:0000256" key="12">
    <source>
        <dbReference type="ARBA" id="ARBA00023134"/>
    </source>
</evidence>
<dbReference type="GO" id="GO:0006400">
    <property type="term" value="P:tRNA modification"/>
    <property type="evidence" value="ECO:0007669"/>
    <property type="project" value="InterPro"/>
</dbReference>
<feature type="domain" description="tRNAHis guanylyltransferase catalytic" evidence="15">
    <location>
        <begin position="51"/>
        <end position="110"/>
    </location>
</feature>
<name>A0A9R1UZC2_LACSA</name>
<keyword evidence="8" id="KW-0548">Nucleotidyltransferase</keyword>
<keyword evidence="6" id="KW-0808">Transferase</keyword>
<evidence type="ECO:0000256" key="4">
    <source>
        <dbReference type="ARBA" id="ARBA00010113"/>
    </source>
</evidence>
<evidence type="ECO:0000256" key="7">
    <source>
        <dbReference type="ARBA" id="ARBA00022694"/>
    </source>
</evidence>
<evidence type="ECO:0000256" key="5">
    <source>
        <dbReference type="ARBA" id="ARBA00012511"/>
    </source>
</evidence>
<comment type="subcellular location">
    <subcellularLocation>
        <location evidence="3">Nucleus</location>
        <location evidence="3">Nucleoplasm</location>
    </subcellularLocation>
</comment>
<reference evidence="17 18" key="1">
    <citation type="journal article" date="2017" name="Nat. Commun.">
        <title>Genome assembly with in vitro proximity ligation data and whole-genome triplication in lettuce.</title>
        <authorList>
            <person name="Reyes-Chin-Wo S."/>
            <person name="Wang Z."/>
            <person name="Yang X."/>
            <person name="Kozik A."/>
            <person name="Arikit S."/>
            <person name="Song C."/>
            <person name="Xia L."/>
            <person name="Froenicke L."/>
            <person name="Lavelle D.O."/>
            <person name="Truco M.J."/>
            <person name="Xia R."/>
            <person name="Zhu S."/>
            <person name="Xu C."/>
            <person name="Xu H."/>
            <person name="Xu X."/>
            <person name="Cox K."/>
            <person name="Korf I."/>
            <person name="Meyers B.C."/>
            <person name="Michelmore R.W."/>
        </authorList>
    </citation>
    <scope>NUCLEOTIDE SEQUENCE [LARGE SCALE GENOMIC DNA]</scope>
    <source>
        <strain evidence="18">cv. Salinas</strain>
        <tissue evidence="17">Seedlings</tissue>
    </source>
</reference>
<dbReference type="Pfam" id="PF04446">
    <property type="entry name" value="Thg1"/>
    <property type="match status" value="2"/>
</dbReference>
<keyword evidence="7" id="KW-0819">tRNA processing</keyword>
<feature type="domain" description="tRNAHis guanylyltransferase catalytic" evidence="15">
    <location>
        <begin position="307"/>
        <end position="436"/>
    </location>
</feature>
<accession>A0A9R1UZC2</accession>
<evidence type="ECO:0000256" key="6">
    <source>
        <dbReference type="ARBA" id="ARBA00022679"/>
    </source>
</evidence>
<keyword evidence="13" id="KW-0539">Nucleus</keyword>
<dbReference type="InterPro" id="IPR038469">
    <property type="entry name" value="tRNAHis_GuaTrfase_Thg1_sf"/>
</dbReference>
<dbReference type="EC" id="2.7.7.79" evidence="5"/>
<keyword evidence="18" id="KW-1185">Reference proteome</keyword>
<comment type="cofactor">
    <cofactor evidence="1">
        <name>Mg(2+)</name>
        <dbReference type="ChEBI" id="CHEBI:18420"/>
    </cofactor>
</comment>
<dbReference type="InterPro" id="IPR025845">
    <property type="entry name" value="Thg1_C_dom"/>
</dbReference>
<keyword evidence="9" id="KW-0479">Metal-binding</keyword>
<evidence type="ECO:0000256" key="13">
    <source>
        <dbReference type="ARBA" id="ARBA00023242"/>
    </source>
</evidence>
<feature type="domain" description="Thg1 C-terminal" evidence="16">
    <location>
        <begin position="186"/>
        <end position="261"/>
    </location>
</feature>
<dbReference type="GO" id="GO:0000287">
    <property type="term" value="F:magnesium ion binding"/>
    <property type="evidence" value="ECO:0007669"/>
    <property type="project" value="InterPro"/>
</dbReference>
<dbReference type="GO" id="GO:0005654">
    <property type="term" value="C:nucleoplasm"/>
    <property type="evidence" value="ECO:0007669"/>
    <property type="project" value="UniProtKB-SubCell"/>
</dbReference>
<dbReference type="GO" id="GO:0008193">
    <property type="term" value="F:tRNA guanylyltransferase activity"/>
    <property type="evidence" value="ECO:0000318"/>
    <property type="project" value="GO_Central"/>
</dbReference>
<dbReference type="Proteomes" id="UP000235145">
    <property type="component" value="Unassembled WGS sequence"/>
</dbReference>
<dbReference type="PANTHER" id="PTHR12729:SF6">
    <property type="entry name" value="TRNA(HIS) GUANYLYLTRANSFERASE-RELATED"/>
    <property type="match status" value="1"/>
</dbReference>
<keyword evidence="10" id="KW-0547">Nucleotide-binding</keyword>
<dbReference type="PANTHER" id="PTHR12729">
    <property type="entry name" value="TRNA(HIS) GUANYLYLTRANSFERASE-RELATED"/>
    <property type="match status" value="1"/>
</dbReference>
<dbReference type="InterPro" id="IPR024956">
    <property type="entry name" value="tRNAHis_GuaTrfase_cat"/>
</dbReference>
<dbReference type="EMBL" id="NBSK02000007">
    <property type="protein sequence ID" value="KAJ0195518.1"/>
    <property type="molecule type" value="Genomic_DNA"/>
</dbReference>
<feature type="domain" description="Thg1 C-terminal" evidence="16">
    <location>
        <begin position="440"/>
        <end position="520"/>
    </location>
</feature>
<dbReference type="InterPro" id="IPR007537">
    <property type="entry name" value="tRNAHis_GuaTrfase_Thg1"/>
</dbReference>
<dbReference type="FunFam" id="3.30.70.3000:FF:000002">
    <property type="entry name" value="tRNA(His) guanylyltransferase 1"/>
    <property type="match status" value="1"/>
</dbReference>
<comment type="caution">
    <text evidence="17">The sequence shown here is derived from an EMBL/GenBank/DDBJ whole genome shotgun (WGS) entry which is preliminary data.</text>
</comment>
<organism evidence="17 18">
    <name type="scientific">Lactuca sativa</name>
    <name type="common">Garden lettuce</name>
    <dbReference type="NCBI Taxonomy" id="4236"/>
    <lineage>
        <taxon>Eukaryota</taxon>
        <taxon>Viridiplantae</taxon>
        <taxon>Streptophyta</taxon>
        <taxon>Embryophyta</taxon>
        <taxon>Tracheophyta</taxon>
        <taxon>Spermatophyta</taxon>
        <taxon>Magnoliopsida</taxon>
        <taxon>eudicotyledons</taxon>
        <taxon>Gunneridae</taxon>
        <taxon>Pentapetalae</taxon>
        <taxon>asterids</taxon>
        <taxon>campanulids</taxon>
        <taxon>Asterales</taxon>
        <taxon>Asteraceae</taxon>
        <taxon>Cichorioideae</taxon>
        <taxon>Cichorieae</taxon>
        <taxon>Lactucinae</taxon>
        <taxon>Lactuca</taxon>
    </lineage>
</organism>
<proteinExistence type="inferred from homology"/>
<evidence type="ECO:0000256" key="10">
    <source>
        <dbReference type="ARBA" id="ARBA00022741"/>
    </source>
</evidence>
<dbReference type="GO" id="GO:0005525">
    <property type="term" value="F:GTP binding"/>
    <property type="evidence" value="ECO:0007669"/>
    <property type="project" value="UniProtKB-KW"/>
</dbReference>
<evidence type="ECO:0000256" key="14">
    <source>
        <dbReference type="ARBA" id="ARBA00047281"/>
    </source>
</evidence>
<evidence type="ECO:0000256" key="3">
    <source>
        <dbReference type="ARBA" id="ARBA00004642"/>
    </source>
</evidence>
<comment type="similarity">
    <text evidence="4">Belongs to the tRNA(His) guanylyltransferase family.</text>
</comment>
<evidence type="ECO:0000256" key="1">
    <source>
        <dbReference type="ARBA" id="ARBA00001946"/>
    </source>
</evidence>
<evidence type="ECO:0000259" key="16">
    <source>
        <dbReference type="Pfam" id="PF14413"/>
    </source>
</evidence>
<dbReference type="Pfam" id="PF14413">
    <property type="entry name" value="Thg1C"/>
    <property type="match status" value="2"/>
</dbReference>
<dbReference type="GO" id="GO:0008033">
    <property type="term" value="P:tRNA processing"/>
    <property type="evidence" value="ECO:0000318"/>
    <property type="project" value="GO_Central"/>
</dbReference>
<comment type="catalytic activity">
    <reaction evidence="14">
        <text>a 5'-end ribonucleotide-tRNA(His) + GTP + ATP + H2O = a 5'-end phospho-guanosine-ribonucleotide-tRNA(His) + AMP + 2 diphosphate + H(+)</text>
        <dbReference type="Rhea" id="RHEA:54564"/>
        <dbReference type="Rhea" id="RHEA-COMP:14193"/>
        <dbReference type="Rhea" id="RHEA-COMP:14917"/>
        <dbReference type="ChEBI" id="CHEBI:15377"/>
        <dbReference type="ChEBI" id="CHEBI:15378"/>
        <dbReference type="ChEBI" id="CHEBI:30616"/>
        <dbReference type="ChEBI" id="CHEBI:33019"/>
        <dbReference type="ChEBI" id="CHEBI:37565"/>
        <dbReference type="ChEBI" id="CHEBI:138282"/>
        <dbReference type="ChEBI" id="CHEBI:141847"/>
        <dbReference type="ChEBI" id="CHEBI:456215"/>
        <dbReference type="EC" id="2.7.7.79"/>
    </reaction>
</comment>
<evidence type="ECO:0000259" key="15">
    <source>
        <dbReference type="Pfam" id="PF04446"/>
    </source>
</evidence>
<evidence type="ECO:0000256" key="9">
    <source>
        <dbReference type="ARBA" id="ARBA00022723"/>
    </source>
</evidence>
<protein>
    <recommendedName>
        <fullName evidence="5">tRNA(His) guanylyltransferase</fullName>
        <ecNumber evidence="5">2.7.7.79</ecNumber>
    </recommendedName>
</protein>
<comment type="function">
    <text evidence="2">Adds a GMP to the 5'-end of tRNA(His) after transcription and RNase P cleavage.</text>
</comment>
<dbReference type="Gene3D" id="3.30.70.3000">
    <property type="match status" value="3"/>
</dbReference>
<evidence type="ECO:0000313" key="17">
    <source>
        <dbReference type="EMBL" id="KAJ0195518.1"/>
    </source>
</evidence>
<evidence type="ECO:0000256" key="2">
    <source>
        <dbReference type="ARBA" id="ARBA00002939"/>
    </source>
</evidence>
<evidence type="ECO:0000256" key="8">
    <source>
        <dbReference type="ARBA" id="ARBA00022695"/>
    </source>
</evidence>
<evidence type="ECO:0000256" key="11">
    <source>
        <dbReference type="ARBA" id="ARBA00022842"/>
    </source>
</evidence>
<gene>
    <name evidence="17" type="ORF">LSAT_V11C700346280</name>
</gene>
<sequence>MNKVDNKHSVKHWTLSSSPSRPFLLHLQSPVCLPPICNAAASASAFASASFTDEVMYPNLVVVRIDGCNFERFSEINEFEKPNDEKALNLMNSCATSVLEKYPDIILAYASFSRKKPSFTKGVLVKLTLQQDSFPHCLILHIFICGKMEGILSSKQHEIYSFIQITCHMLSINGGSSSISCLETKRIENQYNTCLWMLIKSGKSEREAHEILKGTKKQEKNEILFQQFGINYKNLPQMYRQGSCVLKTEVEETLKIHDNEPPVKRLQKKVIIVHSENIASRSFWNDYSCLCKDLSCFEQNVNNIKQEYMKLFQFENKLLPFTWIVIRIDGSHFHSRFSEVHGFEKPNDEQALKLMNSCAVAVLEEFKDIVFAYGVSDEYSFILKRNTQLYQRRPSEMVSAIVSLFSSTYVMKWKEYFPKKELKYPSNFDGRAVCYPSYEIIRDYLAWRQVDCHINNQYNTCFWMLVKSGKTTKEAQSLLKGTQTQEKNQMLLNLFKIDYKTLPIIFRNGSSVFWDKEMMLTDNGVITKSYKKVVVEHPNIIEDCFWETHPLILEEMSPRS</sequence>